<proteinExistence type="predicted"/>
<dbReference type="EMBL" id="JABFYL010000024">
    <property type="protein sequence ID" value="NVN50500.1"/>
    <property type="molecule type" value="Genomic_DNA"/>
</dbReference>
<evidence type="ECO:0000313" key="1">
    <source>
        <dbReference type="EMBL" id="NVN50500.1"/>
    </source>
</evidence>
<sequence length="120" mass="12336">MRDGGQPEKPAILVLSCSAGPVENEVLAGIEEEGVPFVVERPTAGGDANALGRLAAGRSTLNVGVGIDDDGRVSVQHQKLARPPEGLSTDEPADPVAARTLGHNAARIVVGIPLRTNQLS</sequence>
<dbReference type="Pfam" id="PF02288">
    <property type="entry name" value="Dehydratase_MU"/>
    <property type="match status" value="1"/>
</dbReference>
<evidence type="ECO:0000313" key="2">
    <source>
        <dbReference type="Proteomes" id="UP000570517"/>
    </source>
</evidence>
<accession>A0A850PQY0</accession>
<dbReference type="InterPro" id="IPR003208">
    <property type="entry name" value="Dehydtase/Dehydtase_re"/>
</dbReference>
<dbReference type="AlphaFoldDB" id="A0A850PQY0"/>
<dbReference type="SUPFAM" id="SSF52968">
    <property type="entry name" value="B12-dependent dehydatase associated subunit"/>
    <property type="match status" value="1"/>
</dbReference>
<name>A0A850PQY0_9MYCO</name>
<reference evidence="1 2" key="1">
    <citation type="submission" date="2020-05" db="EMBL/GenBank/DDBJ databases">
        <title>Draft genome sequence of Mycobacterium hippocampi DL, isolated from European seabass, Dicentrarchus labrax, reared in fish farms.</title>
        <authorList>
            <person name="Stathopoulou P."/>
            <person name="Asimakis E."/>
            <person name="Tzokas K."/>
            <person name="Batargias C."/>
            <person name="Tsiamis G."/>
        </authorList>
    </citation>
    <scope>NUCLEOTIDE SEQUENCE [LARGE SCALE GENOMIC DNA]</scope>
    <source>
        <strain evidence="1 2">DL</strain>
    </source>
</reference>
<comment type="caution">
    <text evidence="1">The sequence shown here is derived from an EMBL/GenBank/DDBJ whole genome shotgun (WGS) entry which is preliminary data.</text>
</comment>
<protein>
    <submittedName>
        <fullName evidence="1">Propanediol dehydratase reactivation factor small subunit</fullName>
    </submittedName>
</protein>
<organism evidence="1 2">
    <name type="scientific">Mycolicibacterium hippocampi</name>
    <dbReference type="NCBI Taxonomy" id="659824"/>
    <lineage>
        <taxon>Bacteria</taxon>
        <taxon>Bacillati</taxon>
        <taxon>Actinomycetota</taxon>
        <taxon>Actinomycetes</taxon>
        <taxon>Mycobacteriales</taxon>
        <taxon>Mycobacteriaceae</taxon>
        <taxon>Mycolicibacterium</taxon>
    </lineage>
</organism>
<keyword evidence="2" id="KW-1185">Reference proteome</keyword>
<dbReference type="Gene3D" id="3.40.50.10150">
    <property type="entry name" value="B12-dependent dehydatase associated subunit"/>
    <property type="match status" value="1"/>
</dbReference>
<dbReference type="InterPro" id="IPR010254">
    <property type="entry name" value="B12-dep_deHydtase_bsu"/>
</dbReference>
<gene>
    <name evidence="1" type="ORF">HLY00_5439</name>
</gene>
<dbReference type="Proteomes" id="UP000570517">
    <property type="component" value="Unassembled WGS sequence"/>
</dbReference>
<dbReference type="RefSeq" id="WP_178358838.1">
    <property type="nucleotide sequence ID" value="NZ_JABFYL010000024.1"/>
</dbReference>